<dbReference type="InterPro" id="IPR025560">
    <property type="entry name" value="Imm22"/>
</dbReference>
<evidence type="ECO:0000313" key="1">
    <source>
        <dbReference type="EMBL" id="GFZ92879.1"/>
    </source>
</evidence>
<evidence type="ECO:0000313" key="2">
    <source>
        <dbReference type="Proteomes" id="UP000615455"/>
    </source>
</evidence>
<gene>
    <name evidence="1" type="ORF">GCM10008018_44140</name>
</gene>
<keyword evidence="2" id="KW-1185">Reference proteome</keyword>
<proteinExistence type="predicted"/>
<dbReference type="Pfam" id="PF14112">
    <property type="entry name" value="DUF4284"/>
    <property type="match status" value="1"/>
</dbReference>
<name>A0ABQ1EYA6_9BACL</name>
<sequence>MKNVLTILAANFDSEEQLKEFVEIIYNEDGDARPSGIMTSIGTTRLDYDFVETHFFNDVESRQSFWDYLCYEYCSNESFSKQIPPTLNECINQFNSIILLYGNDSLYGSVNKFLFQIGGLVNPIGSSAVFLSCITY</sequence>
<dbReference type="EMBL" id="BMHE01000025">
    <property type="protein sequence ID" value="GFZ92879.1"/>
    <property type="molecule type" value="Genomic_DNA"/>
</dbReference>
<protein>
    <submittedName>
        <fullName evidence="1">Uncharacterized protein</fullName>
    </submittedName>
</protein>
<accession>A0ABQ1EYA6</accession>
<reference evidence="2" key="1">
    <citation type="journal article" date="2019" name="Int. J. Syst. Evol. Microbiol.">
        <title>The Global Catalogue of Microorganisms (GCM) 10K type strain sequencing project: providing services to taxonomists for standard genome sequencing and annotation.</title>
        <authorList>
            <consortium name="The Broad Institute Genomics Platform"/>
            <consortium name="The Broad Institute Genome Sequencing Center for Infectious Disease"/>
            <person name="Wu L."/>
            <person name="Ma J."/>
        </authorList>
    </citation>
    <scope>NUCLEOTIDE SEQUENCE [LARGE SCALE GENOMIC DNA]</scope>
    <source>
        <strain evidence="2">CGMCC 1.15043</strain>
    </source>
</reference>
<dbReference type="Proteomes" id="UP000615455">
    <property type="component" value="Unassembled WGS sequence"/>
</dbReference>
<organism evidence="1 2">
    <name type="scientific">Paenibacillus marchantiophytorum</name>
    <dbReference type="NCBI Taxonomy" id="1619310"/>
    <lineage>
        <taxon>Bacteria</taxon>
        <taxon>Bacillati</taxon>
        <taxon>Bacillota</taxon>
        <taxon>Bacilli</taxon>
        <taxon>Bacillales</taxon>
        <taxon>Paenibacillaceae</taxon>
        <taxon>Paenibacillus</taxon>
    </lineage>
</organism>
<comment type="caution">
    <text evidence="1">The sequence shown here is derived from an EMBL/GenBank/DDBJ whole genome shotgun (WGS) entry which is preliminary data.</text>
</comment>
<dbReference type="RefSeq" id="WP_189015032.1">
    <property type="nucleotide sequence ID" value="NZ_BMHE01000025.1"/>
</dbReference>